<dbReference type="GO" id="GO:0000156">
    <property type="term" value="F:phosphorelay response regulator activity"/>
    <property type="evidence" value="ECO:0007669"/>
    <property type="project" value="TreeGrafter"/>
</dbReference>
<dbReference type="AlphaFoldDB" id="A0A1M5TTM6"/>
<evidence type="ECO:0000256" key="1">
    <source>
        <dbReference type="ARBA" id="ARBA00000085"/>
    </source>
</evidence>
<dbReference type="Gene3D" id="3.30.450.20">
    <property type="entry name" value="PAS domain"/>
    <property type="match status" value="4"/>
</dbReference>
<dbReference type="InterPro" id="IPR001610">
    <property type="entry name" value="PAC"/>
</dbReference>
<comment type="catalytic activity">
    <reaction evidence="1">
        <text>ATP + protein L-histidine = ADP + protein N-phospho-L-histidine.</text>
        <dbReference type="EC" id="2.7.13.3"/>
    </reaction>
</comment>
<dbReference type="InterPro" id="IPR013656">
    <property type="entry name" value="PAS_4"/>
</dbReference>
<feature type="domain" description="Histidine kinase" evidence="9">
    <location>
        <begin position="654"/>
        <end position="863"/>
    </location>
</feature>
<dbReference type="Pfam" id="PF08447">
    <property type="entry name" value="PAS_3"/>
    <property type="match status" value="1"/>
</dbReference>
<sequence>MKDQPQTEMMDSYILADTERVLDADDAFFAMTGYTKNEVLGLRVEDAFVKLLKLHPSDYTRLRTENAVSGYLFTKDCVAKYASLTIKPLANRRMAIEFRHAPYVLQNNEFAFIEQFFADDHISAAIYSVPGYRLLKANKSYLKYFDASRRGFRRYAGRAAGELGVYGGQAEALLDQVRSARKVLNFEEKEISTVYGRAFLNYTIIPVIIDGTLKYIFETSKDVTDSVLLRKSREAQEGEIRKQKEKLEAILDNMSDQLIVVSRDGFYELFNKAAREKFDPIYGPTEKLWDAKTDVRYYDMNNNRIFRGDLPISRVLEGERFSRFRFKIRHRETTVLEVNAAPIRDDEGEVVSGVLCCRDITEHMELEQELRESELHLRMAAQAAALGTFTYDLITKEGRWSPTFKRIFGIDKIDGSKIDFEFLLTLTHPDDRQKLLPAMKKAGDPRHGLIDLESRIILPDKSVRWIRLKGQTYFSEESMPRLAAGVIIDMTDEVEAAENLRKITQELQNIIDNTDDLIFSVDSAYKIVLFNKAAENYFLANYGEGFWRGKRLCDISHAELRQRLSEMCVRAMEHGKYQIDLRALSCDHVICFTLNPVYLHGEAVEVSVYGKDITERNRTEHEIVRKNTTLELLVQERTRELQNSMKDLQDISMAVSHEMKTPLREIEYYAKQILEHRDVELNSQKMIRLCHDKLNMIDKLFRYSVTTGANVNKETFNIKKMIQAVHEELRSNMHLKRAVLDFETGLPPVSADKALMRQVLSNIISNALKFSSKREAPQLSVGCREENGEYVFYFRDNGAGFCGEYADKLFSVFERLHTEEEFEGSGIGLAIVKNIIKRHGGRTWIKGEEDIGATMYFTLPVPDRG</sequence>
<dbReference type="SMART" id="SM00387">
    <property type="entry name" value="HATPase_c"/>
    <property type="match status" value="1"/>
</dbReference>
<dbReference type="PROSITE" id="PS50109">
    <property type="entry name" value="HIS_KIN"/>
    <property type="match status" value="1"/>
</dbReference>
<dbReference type="GO" id="GO:0007234">
    <property type="term" value="P:osmosensory signaling via phosphorelay pathway"/>
    <property type="evidence" value="ECO:0007669"/>
    <property type="project" value="TreeGrafter"/>
</dbReference>
<dbReference type="SMART" id="SM00086">
    <property type="entry name" value="PAC"/>
    <property type="match status" value="2"/>
</dbReference>
<dbReference type="Pfam" id="PF02518">
    <property type="entry name" value="HATPase_c"/>
    <property type="match status" value="1"/>
</dbReference>
<evidence type="ECO:0000259" key="10">
    <source>
        <dbReference type="PROSITE" id="PS50113"/>
    </source>
</evidence>
<dbReference type="PANTHER" id="PTHR42878:SF15">
    <property type="entry name" value="BACTERIOPHYTOCHROME"/>
    <property type="match status" value="1"/>
</dbReference>
<dbReference type="SUPFAM" id="SSF47384">
    <property type="entry name" value="Homodimeric domain of signal transducing histidine kinase"/>
    <property type="match status" value="1"/>
</dbReference>
<dbReference type="EMBL" id="FQXV01000001">
    <property type="protein sequence ID" value="SHH54059.1"/>
    <property type="molecule type" value="Genomic_DNA"/>
</dbReference>
<dbReference type="FunFam" id="3.30.565.10:FF:000006">
    <property type="entry name" value="Sensor histidine kinase WalK"/>
    <property type="match status" value="1"/>
</dbReference>
<keyword evidence="6" id="KW-0418">Kinase</keyword>
<evidence type="ECO:0000256" key="6">
    <source>
        <dbReference type="ARBA" id="ARBA00022777"/>
    </source>
</evidence>
<dbReference type="Gene3D" id="3.30.565.10">
    <property type="entry name" value="Histidine kinase-like ATPase, C-terminal domain"/>
    <property type="match status" value="1"/>
</dbReference>
<evidence type="ECO:0000256" key="2">
    <source>
        <dbReference type="ARBA" id="ARBA00004370"/>
    </source>
</evidence>
<dbReference type="STRING" id="1123282.SAMN02745823_00226"/>
<evidence type="ECO:0000313" key="12">
    <source>
        <dbReference type="Proteomes" id="UP000183995"/>
    </source>
</evidence>
<feature type="domain" description="PAC" evidence="10">
    <location>
        <begin position="320"/>
        <end position="372"/>
    </location>
</feature>
<dbReference type="CDD" id="cd00130">
    <property type="entry name" value="PAS"/>
    <property type="match status" value="2"/>
</dbReference>
<gene>
    <name evidence="11" type="ORF">SAMN02745823_00226</name>
</gene>
<dbReference type="GO" id="GO:0016020">
    <property type="term" value="C:membrane"/>
    <property type="evidence" value="ECO:0007669"/>
    <property type="project" value="UniProtKB-SubCell"/>
</dbReference>
<accession>A0A1M5TTM6</accession>
<dbReference type="InterPro" id="IPR000014">
    <property type="entry name" value="PAS"/>
</dbReference>
<keyword evidence="5" id="KW-0808">Transferase</keyword>
<dbReference type="InterPro" id="IPR050351">
    <property type="entry name" value="BphY/WalK/GraS-like"/>
</dbReference>
<organism evidence="11 12">
    <name type="scientific">Sporobacter termitidis DSM 10068</name>
    <dbReference type="NCBI Taxonomy" id="1123282"/>
    <lineage>
        <taxon>Bacteria</taxon>
        <taxon>Bacillati</taxon>
        <taxon>Bacillota</taxon>
        <taxon>Clostridia</taxon>
        <taxon>Eubacteriales</taxon>
        <taxon>Oscillospiraceae</taxon>
        <taxon>Sporobacter</taxon>
    </lineage>
</organism>
<evidence type="ECO:0000256" key="3">
    <source>
        <dbReference type="ARBA" id="ARBA00012438"/>
    </source>
</evidence>
<dbReference type="InterPro" id="IPR035965">
    <property type="entry name" value="PAS-like_dom_sf"/>
</dbReference>
<dbReference type="InterPro" id="IPR036097">
    <property type="entry name" value="HisK_dim/P_sf"/>
</dbReference>
<dbReference type="Pfam" id="PF08448">
    <property type="entry name" value="PAS_4"/>
    <property type="match status" value="2"/>
</dbReference>
<dbReference type="RefSeq" id="WP_143162236.1">
    <property type="nucleotide sequence ID" value="NZ_FQXV01000001.1"/>
</dbReference>
<dbReference type="SUPFAM" id="SSF55874">
    <property type="entry name" value="ATPase domain of HSP90 chaperone/DNA topoisomerase II/histidine kinase"/>
    <property type="match status" value="1"/>
</dbReference>
<dbReference type="SMART" id="SM00091">
    <property type="entry name" value="PAS"/>
    <property type="match status" value="2"/>
</dbReference>
<keyword evidence="7" id="KW-0902">Two-component regulatory system</keyword>
<dbReference type="EC" id="2.7.13.3" evidence="3"/>
<protein>
    <recommendedName>
        <fullName evidence="3">histidine kinase</fullName>
        <ecNumber evidence="3">2.7.13.3</ecNumber>
    </recommendedName>
</protein>
<dbReference type="Gene3D" id="1.10.287.130">
    <property type="match status" value="1"/>
</dbReference>
<dbReference type="PRINTS" id="PR00344">
    <property type="entry name" value="BCTRLSENSOR"/>
</dbReference>
<keyword evidence="12" id="KW-1185">Reference proteome</keyword>
<evidence type="ECO:0000313" key="11">
    <source>
        <dbReference type="EMBL" id="SHH54059.1"/>
    </source>
</evidence>
<dbReference type="SUPFAM" id="SSF55785">
    <property type="entry name" value="PYP-like sensor domain (PAS domain)"/>
    <property type="match status" value="3"/>
</dbReference>
<evidence type="ECO:0000256" key="5">
    <source>
        <dbReference type="ARBA" id="ARBA00022679"/>
    </source>
</evidence>
<name>A0A1M5TTM6_9FIRM</name>
<keyword evidence="4" id="KW-0597">Phosphoprotein</keyword>
<dbReference type="InterPro" id="IPR003594">
    <property type="entry name" value="HATPase_dom"/>
</dbReference>
<dbReference type="PROSITE" id="PS50113">
    <property type="entry name" value="PAC"/>
    <property type="match status" value="2"/>
</dbReference>
<evidence type="ECO:0000256" key="7">
    <source>
        <dbReference type="ARBA" id="ARBA00023012"/>
    </source>
</evidence>
<dbReference type="InterPro" id="IPR004358">
    <property type="entry name" value="Sig_transdc_His_kin-like_C"/>
</dbReference>
<dbReference type="PANTHER" id="PTHR42878">
    <property type="entry name" value="TWO-COMPONENT HISTIDINE KINASE"/>
    <property type="match status" value="1"/>
</dbReference>
<keyword evidence="8" id="KW-0472">Membrane</keyword>
<dbReference type="Proteomes" id="UP000183995">
    <property type="component" value="Unassembled WGS sequence"/>
</dbReference>
<dbReference type="InterPro" id="IPR036890">
    <property type="entry name" value="HATPase_C_sf"/>
</dbReference>
<proteinExistence type="predicted"/>
<feature type="domain" description="PAC" evidence="10">
    <location>
        <begin position="450"/>
        <end position="502"/>
    </location>
</feature>
<evidence type="ECO:0000259" key="9">
    <source>
        <dbReference type="PROSITE" id="PS50109"/>
    </source>
</evidence>
<dbReference type="Pfam" id="PF13426">
    <property type="entry name" value="PAS_9"/>
    <property type="match status" value="1"/>
</dbReference>
<dbReference type="NCBIfam" id="TIGR00229">
    <property type="entry name" value="sensory_box"/>
    <property type="match status" value="2"/>
</dbReference>
<dbReference type="InterPro" id="IPR013655">
    <property type="entry name" value="PAS_fold_3"/>
</dbReference>
<evidence type="ECO:0000256" key="8">
    <source>
        <dbReference type="ARBA" id="ARBA00023136"/>
    </source>
</evidence>
<evidence type="ECO:0000256" key="4">
    <source>
        <dbReference type="ARBA" id="ARBA00022553"/>
    </source>
</evidence>
<dbReference type="GO" id="GO:0030295">
    <property type="term" value="F:protein kinase activator activity"/>
    <property type="evidence" value="ECO:0007669"/>
    <property type="project" value="TreeGrafter"/>
</dbReference>
<dbReference type="InterPro" id="IPR005467">
    <property type="entry name" value="His_kinase_dom"/>
</dbReference>
<dbReference type="InterPro" id="IPR000700">
    <property type="entry name" value="PAS-assoc_C"/>
</dbReference>
<reference evidence="11 12" key="1">
    <citation type="submission" date="2016-11" db="EMBL/GenBank/DDBJ databases">
        <authorList>
            <person name="Jaros S."/>
            <person name="Januszkiewicz K."/>
            <person name="Wedrychowicz H."/>
        </authorList>
    </citation>
    <scope>NUCLEOTIDE SEQUENCE [LARGE SCALE GENOMIC DNA]</scope>
    <source>
        <strain evidence="11 12">DSM 10068</strain>
    </source>
</reference>
<dbReference type="OrthoDB" id="9811620at2"/>
<dbReference type="GO" id="GO:0000155">
    <property type="term" value="F:phosphorelay sensor kinase activity"/>
    <property type="evidence" value="ECO:0007669"/>
    <property type="project" value="InterPro"/>
</dbReference>
<comment type="subcellular location">
    <subcellularLocation>
        <location evidence="2">Membrane</location>
    </subcellularLocation>
</comment>